<dbReference type="AlphaFoldDB" id="A0A8J5WMK2"/>
<feature type="region of interest" description="Disordered" evidence="1">
    <location>
        <begin position="1"/>
        <end position="46"/>
    </location>
</feature>
<evidence type="ECO:0000313" key="2">
    <source>
        <dbReference type="EMBL" id="KAG8093605.1"/>
    </source>
</evidence>
<feature type="compositionally biased region" description="Polar residues" evidence="1">
    <location>
        <begin position="12"/>
        <end position="21"/>
    </location>
</feature>
<feature type="region of interest" description="Disordered" evidence="1">
    <location>
        <begin position="63"/>
        <end position="88"/>
    </location>
</feature>
<dbReference type="EMBL" id="JAAALK010000080">
    <property type="protein sequence ID" value="KAG8093605.1"/>
    <property type="molecule type" value="Genomic_DNA"/>
</dbReference>
<feature type="compositionally biased region" description="Acidic residues" evidence="1">
    <location>
        <begin position="65"/>
        <end position="80"/>
    </location>
</feature>
<gene>
    <name evidence="2" type="ORF">GUJ93_ZPchr0012g21353</name>
</gene>
<comment type="caution">
    <text evidence="2">The sequence shown here is derived from an EMBL/GenBank/DDBJ whole genome shotgun (WGS) entry which is preliminary data.</text>
</comment>
<reference evidence="2" key="1">
    <citation type="journal article" date="2021" name="bioRxiv">
        <title>Whole Genome Assembly and Annotation of Northern Wild Rice, Zizania palustris L., Supports a Whole Genome Duplication in the Zizania Genus.</title>
        <authorList>
            <person name="Haas M."/>
            <person name="Kono T."/>
            <person name="Macchietto M."/>
            <person name="Millas R."/>
            <person name="McGilp L."/>
            <person name="Shao M."/>
            <person name="Duquette J."/>
            <person name="Hirsch C.N."/>
            <person name="Kimball J."/>
        </authorList>
    </citation>
    <scope>NUCLEOTIDE SEQUENCE</scope>
    <source>
        <tissue evidence="2">Fresh leaf tissue</tissue>
    </source>
</reference>
<reference evidence="2" key="2">
    <citation type="submission" date="2021-02" db="EMBL/GenBank/DDBJ databases">
        <authorList>
            <person name="Kimball J.A."/>
            <person name="Haas M.W."/>
            <person name="Macchietto M."/>
            <person name="Kono T."/>
            <person name="Duquette J."/>
            <person name="Shao M."/>
        </authorList>
    </citation>
    <scope>NUCLEOTIDE SEQUENCE</scope>
    <source>
        <tissue evidence="2">Fresh leaf tissue</tissue>
    </source>
</reference>
<sequence>MLGKRGGEQTVDAESSKSALKTESGEIIAQDNNPLGGDKQTDPVLSDGELAEKLQMEELVNPLNEADDNNETALEDEDITGGDKLVWE</sequence>
<proteinExistence type="predicted"/>
<name>A0A8J5WMK2_ZIZPA</name>
<accession>A0A8J5WMK2</accession>
<evidence type="ECO:0000256" key="1">
    <source>
        <dbReference type="SAM" id="MobiDB-lite"/>
    </source>
</evidence>
<organism evidence="2 3">
    <name type="scientific">Zizania palustris</name>
    <name type="common">Northern wild rice</name>
    <dbReference type="NCBI Taxonomy" id="103762"/>
    <lineage>
        <taxon>Eukaryota</taxon>
        <taxon>Viridiplantae</taxon>
        <taxon>Streptophyta</taxon>
        <taxon>Embryophyta</taxon>
        <taxon>Tracheophyta</taxon>
        <taxon>Spermatophyta</taxon>
        <taxon>Magnoliopsida</taxon>
        <taxon>Liliopsida</taxon>
        <taxon>Poales</taxon>
        <taxon>Poaceae</taxon>
        <taxon>BOP clade</taxon>
        <taxon>Oryzoideae</taxon>
        <taxon>Oryzeae</taxon>
        <taxon>Zizaniinae</taxon>
        <taxon>Zizania</taxon>
    </lineage>
</organism>
<evidence type="ECO:0000313" key="3">
    <source>
        <dbReference type="Proteomes" id="UP000729402"/>
    </source>
</evidence>
<protein>
    <submittedName>
        <fullName evidence="2">Uncharacterized protein</fullName>
    </submittedName>
</protein>
<keyword evidence="3" id="KW-1185">Reference proteome</keyword>
<dbReference type="Proteomes" id="UP000729402">
    <property type="component" value="Unassembled WGS sequence"/>
</dbReference>